<comment type="caution">
    <text evidence="2">The sequence shown here is derived from an EMBL/GenBank/DDBJ whole genome shotgun (WGS) entry which is preliminary data.</text>
</comment>
<feature type="transmembrane region" description="Helical" evidence="1">
    <location>
        <begin position="6"/>
        <end position="29"/>
    </location>
</feature>
<evidence type="ECO:0000313" key="2">
    <source>
        <dbReference type="EMBL" id="RSN69216.1"/>
    </source>
</evidence>
<feature type="transmembrane region" description="Helical" evidence="1">
    <location>
        <begin position="102"/>
        <end position="121"/>
    </location>
</feature>
<dbReference type="EMBL" id="RCOR01000020">
    <property type="protein sequence ID" value="RSN69216.1"/>
    <property type="molecule type" value="Genomic_DNA"/>
</dbReference>
<evidence type="ECO:0000256" key="1">
    <source>
        <dbReference type="SAM" id="Phobius"/>
    </source>
</evidence>
<organism evidence="2 3">
    <name type="scientific">Candidatus Korarchaeum cryptofilum</name>
    <dbReference type="NCBI Taxonomy" id="498846"/>
    <lineage>
        <taxon>Archaea</taxon>
        <taxon>Thermoproteota</taxon>
        <taxon>Candidatus Korarchaeia</taxon>
        <taxon>Candidatus Korarchaeales</taxon>
        <taxon>Candidatus Korarchaeaceae</taxon>
        <taxon>Candidatus Korarchaeum</taxon>
    </lineage>
</organism>
<dbReference type="GeneID" id="6094145"/>
<accession>A0A429G611</accession>
<reference evidence="2 3" key="1">
    <citation type="submission" date="2018-10" db="EMBL/GenBank/DDBJ databases">
        <title>Co-occurring genomic capacity for anaerobic methane metabolism and dissimilatory sulfite reduction discovered in the Korarchaeota.</title>
        <authorList>
            <person name="Mckay L.J."/>
            <person name="Dlakic M."/>
            <person name="Fields M.W."/>
            <person name="Delmont T.O."/>
            <person name="Eren A.M."/>
            <person name="Jay Z.J."/>
            <person name="Klingelsmith K.B."/>
            <person name="Rusch D.B."/>
            <person name="Inskeep W.P."/>
        </authorList>
    </citation>
    <scope>NUCLEOTIDE SEQUENCE [LARGE SCALE GENOMIC DNA]</scope>
    <source>
        <strain evidence="2 3">WS</strain>
    </source>
</reference>
<evidence type="ECO:0000313" key="3">
    <source>
        <dbReference type="Proteomes" id="UP000278149"/>
    </source>
</evidence>
<dbReference type="PIRSF" id="PIRSF024534">
    <property type="entry name" value="ThiW"/>
    <property type="match status" value="1"/>
</dbReference>
<dbReference type="Proteomes" id="UP000278149">
    <property type="component" value="Unassembled WGS sequence"/>
</dbReference>
<proteinExistence type="predicted"/>
<dbReference type="AlphaFoldDB" id="A0A429G611"/>
<protein>
    <submittedName>
        <fullName evidence="2">Energy coupling factor transporter S component ThiW</fullName>
    </submittedName>
</protein>
<dbReference type="InterPro" id="IPR012652">
    <property type="entry name" value="ThiW"/>
</dbReference>
<sequence>MMRKLVTAGVLSALGVVISPLLSFPILAFKVYPGQHMINAISGVLLGPWWAALISIIVGTIRIAMGTGTIFAYPGGIPGALVVGFFSWLFRRLRVRKELAALSEPLGTVFIGGTIATLIVAPMVGRSILLTATWVTWAMSSVPGSIAGYLILEGLRRIGIEEI</sequence>
<keyword evidence="1" id="KW-0472">Membrane</keyword>
<feature type="transmembrane region" description="Helical" evidence="1">
    <location>
        <begin position="70"/>
        <end position="90"/>
    </location>
</feature>
<dbReference type="Gene3D" id="1.10.1760.20">
    <property type="match status" value="1"/>
</dbReference>
<dbReference type="OMA" id="PGQHFVN"/>
<name>A0A429G611_9CREN</name>
<dbReference type="NCBIfam" id="TIGR02359">
    <property type="entry name" value="thiW"/>
    <property type="match status" value="1"/>
</dbReference>
<feature type="transmembrane region" description="Helical" evidence="1">
    <location>
        <begin position="41"/>
        <end position="64"/>
    </location>
</feature>
<dbReference type="Pfam" id="PF09512">
    <property type="entry name" value="ThiW"/>
    <property type="match status" value="1"/>
</dbReference>
<dbReference type="RefSeq" id="WP_012309511.1">
    <property type="nucleotide sequence ID" value="NZ_RCOR01000020.1"/>
</dbReference>
<keyword evidence="1" id="KW-0812">Transmembrane</keyword>
<keyword evidence="1" id="KW-1133">Transmembrane helix</keyword>
<gene>
    <name evidence="2" type="primary">thiW</name>
    <name evidence="2" type="ORF">D9Q81_03990</name>
</gene>